<dbReference type="InterPro" id="IPR049326">
    <property type="entry name" value="Rhodopsin_dom_fungi"/>
</dbReference>
<feature type="transmembrane region" description="Helical" evidence="7">
    <location>
        <begin position="209"/>
        <end position="229"/>
    </location>
</feature>
<dbReference type="Pfam" id="PF20684">
    <property type="entry name" value="Fung_rhodopsin"/>
    <property type="match status" value="1"/>
</dbReference>
<dbReference type="Pfam" id="PF00067">
    <property type="entry name" value="p450"/>
    <property type="match status" value="1"/>
</dbReference>
<dbReference type="PANTHER" id="PTHR33048">
    <property type="entry name" value="PTH11-LIKE INTEGRAL MEMBRANE PROTEIN (AFU_ORTHOLOGUE AFUA_5G11245)"/>
    <property type="match status" value="1"/>
</dbReference>
<name>A0A8H4VY55_9HELO</name>
<feature type="transmembrane region" description="Helical" evidence="7">
    <location>
        <begin position="98"/>
        <end position="116"/>
    </location>
</feature>
<evidence type="ECO:0000259" key="8">
    <source>
        <dbReference type="Pfam" id="PF20684"/>
    </source>
</evidence>
<feature type="transmembrane region" description="Helical" evidence="7">
    <location>
        <begin position="12"/>
        <end position="35"/>
    </location>
</feature>
<comment type="caution">
    <text evidence="9">The sequence shown here is derived from an EMBL/GenBank/DDBJ whole genome shotgun (WGS) entry which is preliminary data.</text>
</comment>
<accession>A0A8H4VY55</accession>
<feature type="compositionally biased region" description="Basic and acidic residues" evidence="6">
    <location>
        <begin position="305"/>
        <end position="319"/>
    </location>
</feature>
<feature type="compositionally biased region" description="Polar residues" evidence="6">
    <location>
        <begin position="293"/>
        <end position="303"/>
    </location>
</feature>
<feature type="transmembrane region" description="Helical" evidence="7">
    <location>
        <begin position="47"/>
        <end position="71"/>
    </location>
</feature>
<dbReference type="Gene3D" id="1.10.630.10">
    <property type="entry name" value="Cytochrome P450"/>
    <property type="match status" value="1"/>
</dbReference>
<feature type="transmembrane region" description="Helical" evidence="7">
    <location>
        <begin position="128"/>
        <end position="150"/>
    </location>
</feature>
<feature type="transmembrane region" description="Helical" evidence="7">
    <location>
        <begin position="179"/>
        <end position="197"/>
    </location>
</feature>
<dbReference type="GO" id="GO:0016020">
    <property type="term" value="C:membrane"/>
    <property type="evidence" value="ECO:0007669"/>
    <property type="project" value="UniProtKB-SubCell"/>
</dbReference>
<feature type="transmembrane region" description="Helical" evidence="7">
    <location>
        <begin position="235"/>
        <end position="262"/>
    </location>
</feature>
<dbReference type="SUPFAM" id="SSF48264">
    <property type="entry name" value="Cytochrome P450"/>
    <property type="match status" value="1"/>
</dbReference>
<reference evidence="9 10" key="1">
    <citation type="submission" date="2020-03" db="EMBL/GenBank/DDBJ databases">
        <title>Draft Genome Sequence of Cudoniella acicularis.</title>
        <authorList>
            <person name="Buettner E."/>
            <person name="Kellner H."/>
        </authorList>
    </citation>
    <scope>NUCLEOTIDE SEQUENCE [LARGE SCALE GENOMIC DNA]</scope>
    <source>
        <strain evidence="9 10">DSM 108380</strain>
    </source>
</reference>
<evidence type="ECO:0000256" key="7">
    <source>
        <dbReference type="SAM" id="Phobius"/>
    </source>
</evidence>
<dbReference type="EMBL" id="JAAMPI010001035">
    <property type="protein sequence ID" value="KAF4627058.1"/>
    <property type="molecule type" value="Genomic_DNA"/>
</dbReference>
<evidence type="ECO:0000256" key="4">
    <source>
        <dbReference type="ARBA" id="ARBA00023136"/>
    </source>
</evidence>
<evidence type="ECO:0000313" key="10">
    <source>
        <dbReference type="Proteomes" id="UP000566819"/>
    </source>
</evidence>
<evidence type="ECO:0000256" key="5">
    <source>
        <dbReference type="ARBA" id="ARBA00038359"/>
    </source>
</evidence>
<feature type="compositionally biased region" description="Basic and acidic residues" evidence="6">
    <location>
        <begin position="782"/>
        <end position="791"/>
    </location>
</feature>
<keyword evidence="4 7" id="KW-0472">Membrane</keyword>
<comment type="similarity">
    <text evidence="5">Belongs to the SAT4 family.</text>
</comment>
<proteinExistence type="inferred from homology"/>
<dbReference type="PANTHER" id="PTHR33048:SF47">
    <property type="entry name" value="INTEGRAL MEMBRANE PROTEIN-RELATED"/>
    <property type="match status" value="1"/>
</dbReference>
<feature type="transmembrane region" description="Helical" evidence="7">
    <location>
        <begin position="373"/>
        <end position="391"/>
    </location>
</feature>
<evidence type="ECO:0000256" key="2">
    <source>
        <dbReference type="ARBA" id="ARBA00022692"/>
    </source>
</evidence>
<dbReference type="InterPro" id="IPR036396">
    <property type="entry name" value="Cyt_P450_sf"/>
</dbReference>
<evidence type="ECO:0000256" key="6">
    <source>
        <dbReference type="SAM" id="MobiDB-lite"/>
    </source>
</evidence>
<dbReference type="InterPro" id="IPR052337">
    <property type="entry name" value="SAT4-like"/>
</dbReference>
<dbReference type="GO" id="GO:0016705">
    <property type="term" value="F:oxidoreductase activity, acting on paired donors, with incorporation or reduction of molecular oxygen"/>
    <property type="evidence" value="ECO:0007669"/>
    <property type="project" value="InterPro"/>
</dbReference>
<sequence>MAFKLWNNHTQLAQFIVLIIFTPIGIAVTVLRFVATYRGARKPSLEDWLAVMATLFFILTNLAGLMAISILNGRQIVEEIVESPSDFEHMRKWDIAGLYFYFGHSLTAKLSVLALYYRIFGIDRTYRIWIYVLGGIQTVLFVIFCIFQALQCKPFNRYFDLSIPGTCTDEGTVILSGEAPNALVDFAMVILAMFMIRPRQLPSSMKWRLRVLFGIGSLVGILGFIKIIITYSTSAVYAFSMVSLWTCVQMFAALLCCSLPVFHRMLSTTGFWSRLTSRMVSYASFGRASRFRTTQHSTAQSSKRSGHDPVGRHRPGWEHLDEETNNSEQNSTKFLAWPEAAHQAETHALSDFPIQVMAFPGIRLPEMGSTQQLLIFIFASAVLCITIRSIWRLCFHQLSRYPRPKIAAISDIWYAYHSLAGRWPWAVEDALKKYGDVVRISTNELVFVTPQALAHLYGSHNKNLEFSPRHKSTIMETASTAASSGNGIPYDTARHIGFFVDRMEVLGGEAQGVSLPTWINWVCVDISADMAYNREMNALKDMKDPPYLSILSGFNRALVVIQMSWCFPLLSPLKYLFLLFTAMRPHSDIRDHSLQQLERRIRCKGAVEHLDFFEQIIPEDREPPKDRKEMRHLEQVAGQLLAAGYEPPVMWLYSTIFFLLKHPGTLGTLTKEIRGAFKNYNDIIPGAAAELPYLTTCLKESLRVMPNVLTGMPVVSPGAVIDGTFIPKGPLRISTQLPQFPRAPTLPTRMMAAIVTPTLRSSIRRRQPQGFPDFQSGPSNVLRERDRMVAE</sequence>
<feature type="domain" description="Rhodopsin" evidence="8">
    <location>
        <begin position="31"/>
        <end position="267"/>
    </location>
</feature>
<evidence type="ECO:0000256" key="1">
    <source>
        <dbReference type="ARBA" id="ARBA00004141"/>
    </source>
</evidence>
<keyword evidence="3 7" id="KW-1133">Transmembrane helix</keyword>
<keyword evidence="10" id="KW-1185">Reference proteome</keyword>
<dbReference type="AlphaFoldDB" id="A0A8H4VY55"/>
<dbReference type="OrthoDB" id="3544166at2759"/>
<organism evidence="9 10">
    <name type="scientific">Cudoniella acicularis</name>
    <dbReference type="NCBI Taxonomy" id="354080"/>
    <lineage>
        <taxon>Eukaryota</taxon>
        <taxon>Fungi</taxon>
        <taxon>Dikarya</taxon>
        <taxon>Ascomycota</taxon>
        <taxon>Pezizomycotina</taxon>
        <taxon>Leotiomycetes</taxon>
        <taxon>Helotiales</taxon>
        <taxon>Tricladiaceae</taxon>
        <taxon>Cudoniella</taxon>
    </lineage>
</organism>
<evidence type="ECO:0000256" key="3">
    <source>
        <dbReference type="ARBA" id="ARBA00022989"/>
    </source>
</evidence>
<protein>
    <recommendedName>
        <fullName evidence="8">Rhodopsin domain-containing protein</fullName>
    </recommendedName>
</protein>
<evidence type="ECO:0000313" key="9">
    <source>
        <dbReference type="EMBL" id="KAF4627058.1"/>
    </source>
</evidence>
<feature type="region of interest" description="Disordered" evidence="6">
    <location>
        <begin position="293"/>
        <end position="325"/>
    </location>
</feature>
<dbReference type="GO" id="GO:0004497">
    <property type="term" value="F:monooxygenase activity"/>
    <property type="evidence" value="ECO:0007669"/>
    <property type="project" value="InterPro"/>
</dbReference>
<comment type="subcellular location">
    <subcellularLocation>
        <location evidence="1">Membrane</location>
        <topology evidence="1">Multi-pass membrane protein</topology>
    </subcellularLocation>
</comment>
<keyword evidence="2 7" id="KW-0812">Transmembrane</keyword>
<dbReference type="GO" id="GO:0005506">
    <property type="term" value="F:iron ion binding"/>
    <property type="evidence" value="ECO:0007669"/>
    <property type="project" value="InterPro"/>
</dbReference>
<dbReference type="GO" id="GO:0020037">
    <property type="term" value="F:heme binding"/>
    <property type="evidence" value="ECO:0007669"/>
    <property type="project" value="InterPro"/>
</dbReference>
<feature type="region of interest" description="Disordered" evidence="6">
    <location>
        <begin position="765"/>
        <end position="791"/>
    </location>
</feature>
<dbReference type="InterPro" id="IPR001128">
    <property type="entry name" value="Cyt_P450"/>
</dbReference>
<dbReference type="Proteomes" id="UP000566819">
    <property type="component" value="Unassembled WGS sequence"/>
</dbReference>
<gene>
    <name evidence="9" type="ORF">G7Y89_g11097</name>
</gene>